<feature type="region of interest" description="Disordered" evidence="1">
    <location>
        <begin position="55"/>
        <end position="81"/>
    </location>
</feature>
<dbReference type="AlphaFoldDB" id="A0AAV8Q1X6"/>
<sequence>MVYQVACVLCFGKGGAVKIVHNNIRGGKVVLLSQDGLKAILPVLIDRYGILHDQDDTEDQGGIADKEQEEGTDSDDARRLLVSGDREVGADELRRGYRRGNLDR</sequence>
<reference evidence="2 3" key="1">
    <citation type="submission" date="2022-12" db="EMBL/GenBank/DDBJ databases">
        <title>Chromosome-scale assembly of the Ensete ventricosum genome.</title>
        <authorList>
            <person name="Dussert Y."/>
            <person name="Stocks J."/>
            <person name="Wendawek A."/>
            <person name="Woldeyes F."/>
            <person name="Nichols R.A."/>
            <person name="Borrell J.S."/>
        </authorList>
    </citation>
    <scope>NUCLEOTIDE SEQUENCE [LARGE SCALE GENOMIC DNA]</scope>
    <source>
        <strain evidence="3">cv. Maze</strain>
        <tissue evidence="2">Seeds</tissue>
    </source>
</reference>
<dbReference type="Proteomes" id="UP001222027">
    <property type="component" value="Unassembled WGS sequence"/>
</dbReference>
<keyword evidence="3" id="KW-1185">Reference proteome</keyword>
<proteinExistence type="predicted"/>
<evidence type="ECO:0000256" key="1">
    <source>
        <dbReference type="SAM" id="MobiDB-lite"/>
    </source>
</evidence>
<protein>
    <submittedName>
        <fullName evidence="2">Uncharacterized protein</fullName>
    </submittedName>
</protein>
<evidence type="ECO:0000313" key="2">
    <source>
        <dbReference type="EMBL" id="KAJ8464173.1"/>
    </source>
</evidence>
<dbReference type="EMBL" id="JAQQAF010000008">
    <property type="protein sequence ID" value="KAJ8464173.1"/>
    <property type="molecule type" value="Genomic_DNA"/>
</dbReference>
<comment type="caution">
    <text evidence="2">The sequence shown here is derived from an EMBL/GenBank/DDBJ whole genome shotgun (WGS) entry which is preliminary data.</text>
</comment>
<gene>
    <name evidence="2" type="ORF">OPV22_026725</name>
</gene>
<name>A0AAV8Q1X6_ENSVE</name>
<organism evidence="2 3">
    <name type="scientific">Ensete ventricosum</name>
    <name type="common">Abyssinian banana</name>
    <name type="synonym">Musa ensete</name>
    <dbReference type="NCBI Taxonomy" id="4639"/>
    <lineage>
        <taxon>Eukaryota</taxon>
        <taxon>Viridiplantae</taxon>
        <taxon>Streptophyta</taxon>
        <taxon>Embryophyta</taxon>
        <taxon>Tracheophyta</taxon>
        <taxon>Spermatophyta</taxon>
        <taxon>Magnoliopsida</taxon>
        <taxon>Liliopsida</taxon>
        <taxon>Zingiberales</taxon>
        <taxon>Musaceae</taxon>
        <taxon>Ensete</taxon>
    </lineage>
</organism>
<accession>A0AAV8Q1X6</accession>
<evidence type="ECO:0000313" key="3">
    <source>
        <dbReference type="Proteomes" id="UP001222027"/>
    </source>
</evidence>